<dbReference type="AlphaFoldDB" id="U2TKT4"/>
<evidence type="ECO:0000313" key="3">
    <source>
        <dbReference type="Proteomes" id="UP000016638"/>
    </source>
</evidence>
<feature type="domain" description="HTH cro/C1-type" evidence="1">
    <location>
        <begin position="13"/>
        <end position="69"/>
    </location>
</feature>
<dbReference type="Pfam" id="PF08667">
    <property type="entry name" value="BetR"/>
    <property type="match status" value="1"/>
</dbReference>
<accession>U2TKT4</accession>
<evidence type="ECO:0000313" key="2">
    <source>
        <dbReference type="EMBL" id="ERL06758.1"/>
    </source>
</evidence>
<name>U2TKT4_9ACTN</name>
<dbReference type="Gene3D" id="1.10.260.40">
    <property type="entry name" value="lambda repressor-like DNA-binding domains"/>
    <property type="match status" value="1"/>
</dbReference>
<dbReference type="SUPFAM" id="SSF47413">
    <property type="entry name" value="lambda repressor-like DNA-binding domains"/>
    <property type="match status" value="1"/>
</dbReference>
<keyword evidence="3" id="KW-1185">Reference proteome</keyword>
<gene>
    <name evidence="2" type="ORF">HMPREF1316_0497</name>
</gene>
<dbReference type="Proteomes" id="UP000016638">
    <property type="component" value="Unassembled WGS sequence"/>
</dbReference>
<dbReference type="STRING" id="1125712.HMPREF1316_0497"/>
<dbReference type="CDD" id="cd00093">
    <property type="entry name" value="HTH_XRE"/>
    <property type="match status" value="1"/>
</dbReference>
<dbReference type="InterPro" id="IPR013975">
    <property type="entry name" value="Tscrpt_reg_BetR_N"/>
</dbReference>
<reference evidence="2 3" key="1">
    <citation type="submission" date="2013-08" db="EMBL/GenBank/DDBJ databases">
        <authorList>
            <person name="Durkin A.S."/>
            <person name="Haft D.R."/>
            <person name="McCorrison J."/>
            <person name="Torralba M."/>
            <person name="Gillis M."/>
            <person name="Haft D.H."/>
            <person name="Methe B."/>
            <person name="Sutton G."/>
            <person name="Nelson K.E."/>
        </authorList>
    </citation>
    <scope>NUCLEOTIDE SEQUENCE [LARGE SCALE GENOMIC DNA]</scope>
    <source>
        <strain evidence="2 3">F0195</strain>
    </source>
</reference>
<keyword evidence="2" id="KW-0238">DNA-binding</keyword>
<dbReference type="GO" id="GO:0003677">
    <property type="term" value="F:DNA binding"/>
    <property type="evidence" value="ECO:0007669"/>
    <property type="project" value="UniProtKB-KW"/>
</dbReference>
<protein>
    <submittedName>
        <fullName evidence="2">Cro/C1-type HTH DNA-binding domain protein</fullName>
    </submittedName>
</protein>
<dbReference type="EMBL" id="AWEZ01000062">
    <property type="protein sequence ID" value="ERL06758.1"/>
    <property type="molecule type" value="Genomic_DNA"/>
</dbReference>
<organism evidence="2 3">
    <name type="scientific">Olsenella profusa F0195</name>
    <dbReference type="NCBI Taxonomy" id="1125712"/>
    <lineage>
        <taxon>Bacteria</taxon>
        <taxon>Bacillati</taxon>
        <taxon>Actinomycetota</taxon>
        <taxon>Coriobacteriia</taxon>
        <taxon>Coriobacteriales</taxon>
        <taxon>Atopobiaceae</taxon>
        <taxon>Olsenella</taxon>
    </lineage>
</organism>
<sequence length="91" mass="9996">MVPMKEIETLEGYVAARCAERGTKRKDLAALLGISSTWTLRRKLRGESPLYLKESKRLADYLGITVEELIDSFLDSAPDDGTVGEGGGYDT</sequence>
<dbReference type="InterPro" id="IPR010982">
    <property type="entry name" value="Lambda_DNA-bd_dom_sf"/>
</dbReference>
<dbReference type="SMART" id="SM00530">
    <property type="entry name" value="HTH_XRE"/>
    <property type="match status" value="1"/>
</dbReference>
<evidence type="ECO:0000259" key="1">
    <source>
        <dbReference type="SMART" id="SM00530"/>
    </source>
</evidence>
<proteinExistence type="predicted"/>
<dbReference type="InterPro" id="IPR001387">
    <property type="entry name" value="Cro/C1-type_HTH"/>
</dbReference>
<dbReference type="PATRIC" id="fig|1125712.3.peg.1921"/>
<comment type="caution">
    <text evidence="2">The sequence shown here is derived from an EMBL/GenBank/DDBJ whole genome shotgun (WGS) entry which is preliminary data.</text>
</comment>